<organism evidence="3 7">
    <name type="scientific">Rotaria magnacalcarata</name>
    <dbReference type="NCBI Taxonomy" id="392030"/>
    <lineage>
        <taxon>Eukaryota</taxon>
        <taxon>Metazoa</taxon>
        <taxon>Spiralia</taxon>
        <taxon>Gnathifera</taxon>
        <taxon>Rotifera</taxon>
        <taxon>Eurotatoria</taxon>
        <taxon>Bdelloidea</taxon>
        <taxon>Philodinida</taxon>
        <taxon>Philodinidae</taxon>
        <taxon>Rotaria</taxon>
    </lineage>
</organism>
<dbReference type="OrthoDB" id="10310237at2759"/>
<dbReference type="EMBL" id="CAJOBI010005018">
    <property type="protein sequence ID" value="CAF4019587.1"/>
    <property type="molecule type" value="Genomic_DNA"/>
</dbReference>
<accession>A0A816VCP1</accession>
<evidence type="ECO:0000313" key="5">
    <source>
        <dbReference type="EMBL" id="CAF4299081.1"/>
    </source>
</evidence>
<dbReference type="EMBL" id="CAJOBH010045750">
    <property type="protein sequence ID" value="CAF4353365.1"/>
    <property type="molecule type" value="Genomic_DNA"/>
</dbReference>
<dbReference type="Proteomes" id="UP000663855">
    <property type="component" value="Unassembled WGS sequence"/>
</dbReference>
<dbReference type="Proteomes" id="UP000663834">
    <property type="component" value="Unassembled WGS sequence"/>
</dbReference>
<evidence type="ECO:0000313" key="6">
    <source>
        <dbReference type="EMBL" id="CAF4353365.1"/>
    </source>
</evidence>
<comment type="caution">
    <text evidence="3">The sequence shown here is derived from an EMBL/GenBank/DDBJ whole genome shotgun (WGS) entry which is preliminary data.</text>
</comment>
<dbReference type="EMBL" id="CAJOBJ010035839">
    <property type="protein sequence ID" value="CAF4299081.1"/>
    <property type="molecule type" value="Genomic_DNA"/>
</dbReference>
<evidence type="ECO:0000313" key="2">
    <source>
        <dbReference type="EMBL" id="CAF1362407.1"/>
    </source>
</evidence>
<dbReference type="AlphaFoldDB" id="A0A816VCP1"/>
<evidence type="ECO:0000313" key="7">
    <source>
        <dbReference type="Proteomes" id="UP000663824"/>
    </source>
</evidence>
<proteinExistence type="predicted"/>
<name>A0A816VCP1_9BILA</name>
<evidence type="ECO:0000313" key="4">
    <source>
        <dbReference type="EMBL" id="CAF4019587.1"/>
    </source>
</evidence>
<dbReference type="Proteomes" id="UP000681720">
    <property type="component" value="Unassembled WGS sequence"/>
</dbReference>
<dbReference type="EMBL" id="CAJNOV010006415">
    <property type="protein sequence ID" value="CAF1247352.1"/>
    <property type="molecule type" value="Genomic_DNA"/>
</dbReference>
<dbReference type="Proteomes" id="UP000663824">
    <property type="component" value="Unassembled WGS sequence"/>
</dbReference>
<evidence type="ECO:0000313" key="3">
    <source>
        <dbReference type="EMBL" id="CAF2125591.1"/>
    </source>
</evidence>
<dbReference type="EMBL" id="CAJNRE010014174">
    <property type="protein sequence ID" value="CAF2125591.1"/>
    <property type="molecule type" value="Genomic_DNA"/>
</dbReference>
<dbReference type="Proteomes" id="UP000676336">
    <property type="component" value="Unassembled WGS sequence"/>
</dbReference>
<gene>
    <name evidence="6" type="ORF">BYL167_LOCUS29577</name>
    <name evidence="1" type="ORF">CJN711_LOCUS14308</name>
    <name evidence="5" type="ORF">GIL414_LOCUS25759</name>
    <name evidence="2" type="ORF">KQP761_LOCUS7797</name>
    <name evidence="3" type="ORF">MBJ925_LOCUS26698</name>
    <name evidence="4" type="ORF">SMN809_LOCUS12938</name>
</gene>
<evidence type="ECO:0000313" key="1">
    <source>
        <dbReference type="EMBL" id="CAF1247352.1"/>
    </source>
</evidence>
<reference evidence="3" key="1">
    <citation type="submission" date="2021-02" db="EMBL/GenBank/DDBJ databases">
        <authorList>
            <person name="Nowell W R."/>
        </authorList>
    </citation>
    <scope>NUCLEOTIDE SEQUENCE</scope>
</reference>
<protein>
    <submittedName>
        <fullName evidence="3">Uncharacterized protein</fullName>
    </submittedName>
</protein>
<dbReference type="EMBL" id="CAJNOW010002737">
    <property type="protein sequence ID" value="CAF1362407.1"/>
    <property type="molecule type" value="Genomic_DNA"/>
</dbReference>
<dbReference type="Proteomes" id="UP000681967">
    <property type="component" value="Unassembled WGS sequence"/>
</dbReference>
<sequence>MTKELLNEVTFTIGLVDRLLHKKQEGEALKELATVITTLHKTLKCEELMDVFIMACTKRINVNHKKRDFEALLFDVRLLEEVQYDIYSDEDIFLMKKEAQLELQKKQMFDEFGKFKLRSKRIEVIRGNINIYDDIDGIFSRENKKQRKRKNYG</sequence>